<organism evidence="1">
    <name type="scientific">Rhizopus microsporus var. microsporus</name>
    <dbReference type="NCBI Taxonomy" id="86635"/>
    <lineage>
        <taxon>Eukaryota</taxon>
        <taxon>Fungi</taxon>
        <taxon>Fungi incertae sedis</taxon>
        <taxon>Mucoromycota</taxon>
        <taxon>Mucoromycotina</taxon>
        <taxon>Mucoromycetes</taxon>
        <taxon>Mucorales</taxon>
        <taxon>Mucorineae</taxon>
        <taxon>Rhizopodaceae</taxon>
        <taxon>Rhizopus</taxon>
    </lineage>
</organism>
<dbReference type="AlphaFoldDB" id="A0A1X0QR93"/>
<name>A0A1X0QR93_RHIZD</name>
<proteinExistence type="predicted"/>
<dbReference type="OrthoDB" id="2427805at2759"/>
<gene>
    <name evidence="1" type="ORF">BCV72DRAFT_318787</name>
</gene>
<sequence length="106" mass="12531">MFNKLGQGEKWYLSNGKYVDDKLFMFGLQRQPDHPSRSLSIDHYDENYTTYNVSTQQGLQKIITYNPDSTAKLRTALRDNHTFQPDYNKEESFDKDWINLVIFSLV</sequence>
<dbReference type="VEuPathDB" id="FungiDB:BCV72DRAFT_318787"/>
<accession>A0A1X0QR93</accession>
<reference evidence="1" key="1">
    <citation type="journal article" date="2016" name="Proc. Natl. Acad. Sci. U.S.A.">
        <title>Lipid metabolic changes in an early divergent fungus govern the establishment of a mutualistic symbiosis with endobacteria.</title>
        <authorList>
            <person name="Lastovetsky O.A."/>
            <person name="Gaspar M.L."/>
            <person name="Mondo S.J."/>
            <person name="LaButti K.M."/>
            <person name="Sandor L."/>
            <person name="Grigoriev I.V."/>
            <person name="Henry S.A."/>
            <person name="Pawlowska T.E."/>
        </authorList>
    </citation>
    <scope>NUCLEOTIDE SEQUENCE [LARGE SCALE GENOMIC DNA]</scope>
    <source>
        <strain evidence="1">ATCC 52814</strain>
    </source>
</reference>
<protein>
    <submittedName>
        <fullName evidence="1">Uncharacterized protein</fullName>
    </submittedName>
</protein>
<dbReference type="EMBL" id="KV922060">
    <property type="protein sequence ID" value="ORE02285.1"/>
    <property type="molecule type" value="Genomic_DNA"/>
</dbReference>
<dbReference type="Proteomes" id="UP000242414">
    <property type="component" value="Unassembled WGS sequence"/>
</dbReference>
<evidence type="ECO:0000313" key="1">
    <source>
        <dbReference type="EMBL" id="ORE02285.1"/>
    </source>
</evidence>